<reference evidence="2 3" key="1">
    <citation type="submission" date="2019-12" db="EMBL/GenBank/DDBJ databases">
        <title>Isolation and characterization of three novel carbon monoxide-oxidizing members of Halobacteria from salione crusts and soils.</title>
        <authorList>
            <person name="Myers M.R."/>
            <person name="King G.M."/>
        </authorList>
    </citation>
    <scope>NUCLEOTIDE SEQUENCE [LARGE SCALE GENOMIC DNA]</scope>
    <source>
        <strain evidence="2 3">WSH3</strain>
    </source>
</reference>
<feature type="transmembrane region" description="Helical" evidence="1">
    <location>
        <begin position="102"/>
        <end position="128"/>
    </location>
</feature>
<keyword evidence="3" id="KW-1185">Reference proteome</keyword>
<evidence type="ECO:0000313" key="2">
    <source>
        <dbReference type="EMBL" id="MXR50935.1"/>
    </source>
</evidence>
<keyword evidence="1" id="KW-0812">Transmembrane</keyword>
<dbReference type="GO" id="GO:0140359">
    <property type="term" value="F:ABC-type transporter activity"/>
    <property type="evidence" value="ECO:0007669"/>
    <property type="project" value="InterPro"/>
</dbReference>
<name>A0A6B0SZJ4_9EURY</name>
<evidence type="ECO:0000313" key="3">
    <source>
        <dbReference type="Proteomes" id="UP000466535"/>
    </source>
</evidence>
<organism evidence="2 3">
    <name type="scientific">Halovenus carboxidivorans</name>
    <dbReference type="NCBI Taxonomy" id="2692199"/>
    <lineage>
        <taxon>Archaea</taxon>
        <taxon>Methanobacteriati</taxon>
        <taxon>Methanobacteriota</taxon>
        <taxon>Stenosarchaea group</taxon>
        <taxon>Halobacteria</taxon>
        <taxon>Halobacteriales</taxon>
        <taxon>Haloarculaceae</taxon>
        <taxon>Halovenus</taxon>
    </lineage>
</organism>
<feature type="transmembrane region" description="Helical" evidence="1">
    <location>
        <begin position="251"/>
        <end position="272"/>
    </location>
</feature>
<feature type="transmembrane region" description="Helical" evidence="1">
    <location>
        <begin position="20"/>
        <end position="39"/>
    </location>
</feature>
<dbReference type="OrthoDB" id="86287at2157"/>
<feature type="transmembrane region" description="Helical" evidence="1">
    <location>
        <begin position="166"/>
        <end position="191"/>
    </location>
</feature>
<dbReference type="RefSeq" id="WP_159763017.1">
    <property type="nucleotide sequence ID" value="NZ_WUUT01000001.1"/>
</dbReference>
<proteinExistence type="predicted"/>
<gene>
    <name evidence="2" type="ORF">GRX03_04840</name>
</gene>
<dbReference type="Pfam" id="PF12679">
    <property type="entry name" value="ABC2_membrane_2"/>
    <property type="match status" value="1"/>
</dbReference>
<evidence type="ECO:0000256" key="1">
    <source>
        <dbReference type="SAM" id="Phobius"/>
    </source>
</evidence>
<comment type="caution">
    <text evidence="2">The sequence shown here is derived from an EMBL/GenBank/DDBJ whole genome shotgun (WGS) entry which is preliminary data.</text>
</comment>
<dbReference type="PANTHER" id="PTHR43471:SF1">
    <property type="entry name" value="ABC TRANSPORTER PERMEASE PROTEIN NOSY-RELATED"/>
    <property type="match status" value="1"/>
</dbReference>
<keyword evidence="1" id="KW-1133">Transmembrane helix</keyword>
<dbReference type="EMBL" id="WUUT01000001">
    <property type="protein sequence ID" value="MXR50935.1"/>
    <property type="molecule type" value="Genomic_DNA"/>
</dbReference>
<dbReference type="AlphaFoldDB" id="A0A6B0SZJ4"/>
<accession>A0A6B0SZJ4</accession>
<keyword evidence="1" id="KW-0472">Membrane</keyword>
<dbReference type="Proteomes" id="UP000466535">
    <property type="component" value="Unassembled WGS sequence"/>
</dbReference>
<feature type="transmembrane region" description="Helical" evidence="1">
    <location>
        <begin position="134"/>
        <end position="159"/>
    </location>
</feature>
<sequence>MTWQAVAYKDFQDAIRSRMLLVLTALFALFVGLAAFAYSELSGGDPSGGGLLWALWGPSALLVPIIAILVSYRSVAGERELGSMRFLLALPHTRRAVVFGKVLGRTAVVAVAVLAGFAIGGAIIYVSYELSPFAYLGFVAGTILLGLVYVSVGVGVSAVTGSVSRAAALVVGLFVFVQYLWSYFWLLVVYVTNGFEVPGFEEFPAWFDVAAALGPGVAYNELMVSIANRDPNSDIIFAGQLDDAAIQLPDWYPLFVFAGWTVVTLGIGYWRFERADLT</sequence>
<dbReference type="GO" id="GO:0005886">
    <property type="term" value="C:plasma membrane"/>
    <property type="evidence" value="ECO:0007669"/>
    <property type="project" value="UniProtKB-SubCell"/>
</dbReference>
<protein>
    <submittedName>
        <fullName evidence="2">ABC transporter permease subunit</fullName>
    </submittedName>
</protein>
<feature type="transmembrane region" description="Helical" evidence="1">
    <location>
        <begin position="51"/>
        <end position="75"/>
    </location>
</feature>
<dbReference type="PANTHER" id="PTHR43471">
    <property type="entry name" value="ABC TRANSPORTER PERMEASE"/>
    <property type="match status" value="1"/>
</dbReference>